<evidence type="ECO:0000256" key="1">
    <source>
        <dbReference type="ARBA" id="ARBA00023125"/>
    </source>
</evidence>
<dbReference type="GO" id="GO:0000981">
    <property type="term" value="F:DNA-binding transcription factor activity, RNA polymerase II-specific"/>
    <property type="evidence" value="ECO:0007669"/>
    <property type="project" value="TreeGrafter"/>
</dbReference>
<dbReference type="PROSITE" id="PS50118">
    <property type="entry name" value="HMG_BOX_2"/>
    <property type="match status" value="1"/>
</dbReference>
<keyword evidence="1 3" id="KW-0238">DNA-binding</keyword>
<name>A0A2H3CYZ7_ARMGA</name>
<dbReference type="PANTHER" id="PTHR45789:SF2">
    <property type="entry name" value="FI18025P1"/>
    <property type="match status" value="1"/>
</dbReference>
<dbReference type="CDD" id="cd01389">
    <property type="entry name" value="HMG-box_ROX1-like"/>
    <property type="match status" value="1"/>
</dbReference>
<dbReference type="EMBL" id="KZ293698">
    <property type="protein sequence ID" value="PBK84412.1"/>
    <property type="molecule type" value="Genomic_DNA"/>
</dbReference>
<dbReference type="SUPFAM" id="SSF47095">
    <property type="entry name" value="HMG-box"/>
    <property type="match status" value="1"/>
</dbReference>
<dbReference type="OrthoDB" id="6247875at2759"/>
<dbReference type="InParanoid" id="A0A2H3CYZ7"/>
<evidence type="ECO:0000313" key="7">
    <source>
        <dbReference type="Proteomes" id="UP000217790"/>
    </source>
</evidence>
<dbReference type="Pfam" id="PF00505">
    <property type="entry name" value="HMG_box"/>
    <property type="match status" value="1"/>
</dbReference>
<dbReference type="Proteomes" id="UP000217790">
    <property type="component" value="Unassembled WGS sequence"/>
</dbReference>
<proteinExistence type="predicted"/>
<dbReference type="OMA" id="MCKTEAT"/>
<evidence type="ECO:0000256" key="2">
    <source>
        <dbReference type="ARBA" id="ARBA00023242"/>
    </source>
</evidence>
<reference evidence="7" key="1">
    <citation type="journal article" date="2017" name="Nat. Ecol. Evol.">
        <title>Genome expansion and lineage-specific genetic innovations in the forest pathogenic fungi Armillaria.</title>
        <authorList>
            <person name="Sipos G."/>
            <person name="Prasanna A.N."/>
            <person name="Walter M.C."/>
            <person name="O'Connor E."/>
            <person name="Balint B."/>
            <person name="Krizsan K."/>
            <person name="Kiss B."/>
            <person name="Hess J."/>
            <person name="Varga T."/>
            <person name="Slot J."/>
            <person name="Riley R."/>
            <person name="Boka B."/>
            <person name="Rigling D."/>
            <person name="Barry K."/>
            <person name="Lee J."/>
            <person name="Mihaltcheva S."/>
            <person name="LaButti K."/>
            <person name="Lipzen A."/>
            <person name="Waldron R."/>
            <person name="Moloney N.M."/>
            <person name="Sperisen C."/>
            <person name="Kredics L."/>
            <person name="Vagvoelgyi C."/>
            <person name="Patrignani A."/>
            <person name="Fitzpatrick D."/>
            <person name="Nagy I."/>
            <person name="Doyle S."/>
            <person name="Anderson J.B."/>
            <person name="Grigoriev I.V."/>
            <person name="Gueldener U."/>
            <person name="Muensterkoetter M."/>
            <person name="Nagy L.G."/>
        </authorList>
    </citation>
    <scope>NUCLEOTIDE SEQUENCE [LARGE SCALE GENOMIC DNA]</scope>
    <source>
        <strain evidence="7">Ar21-2</strain>
    </source>
</reference>
<gene>
    <name evidence="6" type="ORF">ARMGADRAFT_1018535</name>
</gene>
<feature type="region of interest" description="Disordered" evidence="4">
    <location>
        <begin position="39"/>
        <end position="74"/>
    </location>
</feature>
<evidence type="ECO:0000256" key="4">
    <source>
        <dbReference type="SAM" id="MobiDB-lite"/>
    </source>
</evidence>
<feature type="DNA-binding region" description="HMG box" evidence="3">
    <location>
        <begin position="76"/>
        <end position="145"/>
    </location>
</feature>
<evidence type="ECO:0000259" key="5">
    <source>
        <dbReference type="PROSITE" id="PS50118"/>
    </source>
</evidence>
<dbReference type="PANTHER" id="PTHR45789">
    <property type="entry name" value="FI18025P1"/>
    <property type="match status" value="1"/>
</dbReference>
<keyword evidence="2 3" id="KW-0539">Nucleus</keyword>
<dbReference type="InterPro" id="IPR036910">
    <property type="entry name" value="HMG_box_dom_sf"/>
</dbReference>
<dbReference type="GO" id="GO:0005634">
    <property type="term" value="C:nucleus"/>
    <property type="evidence" value="ECO:0007669"/>
    <property type="project" value="UniProtKB-UniRule"/>
</dbReference>
<feature type="domain" description="HMG box" evidence="5">
    <location>
        <begin position="76"/>
        <end position="145"/>
    </location>
</feature>
<protein>
    <recommendedName>
        <fullName evidence="5">HMG box domain-containing protein</fullName>
    </recommendedName>
</protein>
<evidence type="ECO:0000256" key="3">
    <source>
        <dbReference type="PROSITE-ProRule" id="PRU00267"/>
    </source>
</evidence>
<sequence>MSGFVHSHQYSNEHYAHIHASQPQQYVFKFVTSPYPDTAPSTPEFIDTPSPSPSSSSSRSDEFSSTNDSSRKKNRIPRPLNCYFIFRKDVVDKNLIPKGAEHDSRHLSRIIGQLWKNLSEDEKAHYYRRALEERKRHEELYPDYVYQPQRRATEIKKRNFQRKSKDHINRAKDIAHLMSAGMTGSDLEDAVRNMPPIPKTPQVQPPKKRVSQQQARSPIHAQPTVPKPYMCKTEATEHQFNSSTLPMNSHGEGHFFSAVASFEMEYMVHFEIPTNGYFDNQSPLSEINYCLAMSSGIYDNTAEFHSTYDSSYPTTNAPHIF</sequence>
<feature type="compositionally biased region" description="Low complexity" evidence="4">
    <location>
        <begin position="47"/>
        <end position="68"/>
    </location>
</feature>
<dbReference type="AlphaFoldDB" id="A0A2H3CYZ7"/>
<dbReference type="Gene3D" id="1.10.30.10">
    <property type="entry name" value="High mobility group box domain"/>
    <property type="match status" value="1"/>
</dbReference>
<dbReference type="GO" id="GO:0000978">
    <property type="term" value="F:RNA polymerase II cis-regulatory region sequence-specific DNA binding"/>
    <property type="evidence" value="ECO:0007669"/>
    <property type="project" value="TreeGrafter"/>
</dbReference>
<dbReference type="SMART" id="SM00398">
    <property type="entry name" value="HMG"/>
    <property type="match status" value="1"/>
</dbReference>
<dbReference type="InterPro" id="IPR051356">
    <property type="entry name" value="SOX/SOX-like_TF"/>
</dbReference>
<evidence type="ECO:0000313" key="6">
    <source>
        <dbReference type="EMBL" id="PBK84412.1"/>
    </source>
</evidence>
<dbReference type="InterPro" id="IPR009071">
    <property type="entry name" value="HMG_box_dom"/>
</dbReference>
<organism evidence="6 7">
    <name type="scientific">Armillaria gallica</name>
    <name type="common">Bulbous honey fungus</name>
    <name type="synonym">Armillaria bulbosa</name>
    <dbReference type="NCBI Taxonomy" id="47427"/>
    <lineage>
        <taxon>Eukaryota</taxon>
        <taxon>Fungi</taxon>
        <taxon>Dikarya</taxon>
        <taxon>Basidiomycota</taxon>
        <taxon>Agaricomycotina</taxon>
        <taxon>Agaricomycetes</taxon>
        <taxon>Agaricomycetidae</taxon>
        <taxon>Agaricales</taxon>
        <taxon>Marasmiineae</taxon>
        <taxon>Physalacriaceae</taxon>
        <taxon>Armillaria</taxon>
    </lineage>
</organism>
<keyword evidence="7" id="KW-1185">Reference proteome</keyword>
<accession>A0A2H3CYZ7</accession>
<dbReference type="STRING" id="47427.A0A2H3CYZ7"/>